<evidence type="ECO:0000259" key="2">
    <source>
        <dbReference type="PROSITE" id="PS50108"/>
    </source>
</evidence>
<feature type="compositionally biased region" description="Polar residues" evidence="1">
    <location>
        <begin position="183"/>
        <end position="196"/>
    </location>
</feature>
<proteinExistence type="predicted"/>
<feature type="compositionally biased region" description="Pro residues" evidence="1">
    <location>
        <begin position="256"/>
        <end position="266"/>
    </location>
</feature>
<dbReference type="AlphaFoldDB" id="G7YCE1"/>
<dbReference type="InterPro" id="IPR000095">
    <property type="entry name" value="CRIB_dom"/>
</dbReference>
<gene>
    <name evidence="3" type="ORF">CLF_104809</name>
</gene>
<reference key="2">
    <citation type="submission" date="2011-10" db="EMBL/GenBank/DDBJ databases">
        <title>The genome and transcriptome sequence of Clonorchis sinensis provide insights into the carcinogenic liver fluke.</title>
        <authorList>
            <person name="Wang X."/>
            <person name="Huang Y."/>
            <person name="Chen W."/>
            <person name="Liu H."/>
            <person name="Guo L."/>
            <person name="Chen Y."/>
            <person name="Luo F."/>
            <person name="Zhou W."/>
            <person name="Sun J."/>
            <person name="Mao Q."/>
            <person name="Liang P."/>
            <person name="Zhou C."/>
            <person name="Tian Y."/>
            <person name="Men J."/>
            <person name="Lv X."/>
            <person name="Huang L."/>
            <person name="Zhou J."/>
            <person name="Hu Y."/>
            <person name="Li R."/>
            <person name="Zhang F."/>
            <person name="Lei H."/>
            <person name="Li X."/>
            <person name="Hu X."/>
            <person name="Liang C."/>
            <person name="Xu J."/>
            <person name="Wu Z."/>
            <person name="Yu X."/>
        </authorList>
    </citation>
    <scope>NUCLEOTIDE SEQUENCE</scope>
    <source>
        <strain>Henan</strain>
    </source>
</reference>
<dbReference type="EMBL" id="DF143063">
    <property type="protein sequence ID" value="GAA50625.1"/>
    <property type="molecule type" value="Genomic_DNA"/>
</dbReference>
<protein>
    <recommendedName>
        <fullName evidence="2">CRIB domain-containing protein</fullName>
    </recommendedName>
</protein>
<organism evidence="3 4">
    <name type="scientific">Clonorchis sinensis</name>
    <name type="common">Chinese liver fluke</name>
    <dbReference type="NCBI Taxonomy" id="79923"/>
    <lineage>
        <taxon>Eukaryota</taxon>
        <taxon>Metazoa</taxon>
        <taxon>Spiralia</taxon>
        <taxon>Lophotrochozoa</taxon>
        <taxon>Platyhelminthes</taxon>
        <taxon>Trematoda</taxon>
        <taxon>Digenea</taxon>
        <taxon>Opisthorchiida</taxon>
        <taxon>Opisthorchiata</taxon>
        <taxon>Opisthorchiidae</taxon>
        <taxon>Clonorchis</taxon>
    </lineage>
</organism>
<dbReference type="Gene3D" id="3.90.810.10">
    <property type="entry name" value="CRIB domain"/>
    <property type="match status" value="1"/>
</dbReference>
<evidence type="ECO:0000313" key="4">
    <source>
        <dbReference type="Proteomes" id="UP000008909"/>
    </source>
</evidence>
<reference evidence="3" key="1">
    <citation type="journal article" date="2011" name="Genome Biol.">
        <title>The draft genome of the carcinogenic human liver fluke Clonorchis sinensis.</title>
        <authorList>
            <person name="Wang X."/>
            <person name="Chen W."/>
            <person name="Huang Y."/>
            <person name="Sun J."/>
            <person name="Men J."/>
            <person name="Liu H."/>
            <person name="Luo F."/>
            <person name="Guo L."/>
            <person name="Lv X."/>
            <person name="Deng C."/>
            <person name="Zhou C."/>
            <person name="Fan Y."/>
            <person name="Li X."/>
            <person name="Huang L."/>
            <person name="Hu Y."/>
            <person name="Liang C."/>
            <person name="Hu X."/>
            <person name="Xu J."/>
            <person name="Yu X."/>
        </authorList>
    </citation>
    <scope>NUCLEOTIDE SEQUENCE [LARGE SCALE GENOMIC DNA]</scope>
    <source>
        <strain evidence="3">Henan</strain>
    </source>
</reference>
<name>G7YCE1_CLOSI</name>
<feature type="domain" description="CRIB" evidence="2">
    <location>
        <begin position="112"/>
        <end position="125"/>
    </location>
</feature>
<evidence type="ECO:0000313" key="3">
    <source>
        <dbReference type="EMBL" id="GAA50625.1"/>
    </source>
</evidence>
<dbReference type="PROSITE" id="PS50108">
    <property type="entry name" value="CRIB"/>
    <property type="match status" value="1"/>
</dbReference>
<feature type="compositionally biased region" description="Polar residues" evidence="1">
    <location>
        <begin position="245"/>
        <end position="255"/>
    </location>
</feature>
<keyword evidence="4" id="KW-1185">Reference proteome</keyword>
<evidence type="ECO:0000256" key="1">
    <source>
        <dbReference type="SAM" id="MobiDB-lite"/>
    </source>
</evidence>
<feature type="region of interest" description="Disordered" evidence="1">
    <location>
        <begin position="183"/>
        <end position="276"/>
    </location>
</feature>
<sequence>MTFTTNSTFMPHRPSRGAISRVALLAAYSRAGPSSRTDRFARPTSHLAADCVRPSSVTSLNTSKSVFKPRKPVYLATFNVRSLKQAGQQVALARTLDSLSIDKKVKIDPLSIGPPTGFRHVAHMGSDIQRESTMTLTDEFEEYDFPVHLKLVDLPVSTERKSNSPSGDSYMTSLAEPPVDQASFLNNADTSSSLQPESREPPVLARKPVTTPNAFETGSTSPGFSFPPSPQRYPSAPARPDRNSGFRTRSINPNFSPLPPPPPPPTYRQYLRVSSS</sequence>
<dbReference type="InterPro" id="IPR036936">
    <property type="entry name" value="CRIB_dom_sf"/>
</dbReference>
<accession>G7YCE1</accession>
<dbReference type="Proteomes" id="UP000008909">
    <property type="component" value="Unassembled WGS sequence"/>
</dbReference>